<dbReference type="Proteomes" id="UP000296049">
    <property type="component" value="Unassembled WGS sequence"/>
</dbReference>
<evidence type="ECO:0000313" key="1">
    <source>
        <dbReference type="EMBL" id="EOA97636.1"/>
    </source>
</evidence>
<dbReference type="EMBL" id="KB743644">
    <property type="protein sequence ID" value="EOA97636.1"/>
    <property type="molecule type" value="Genomic_DNA"/>
</dbReference>
<reference evidence="2" key="1">
    <citation type="journal article" date="2013" name="Nat. Genet.">
        <title>The duck genome and transcriptome provide insight into an avian influenza virus reservoir species.</title>
        <authorList>
            <person name="Huang Y."/>
            <person name="Li Y."/>
            <person name="Burt D.W."/>
            <person name="Chen H."/>
            <person name="Zhang Y."/>
            <person name="Qian W."/>
            <person name="Kim H."/>
            <person name="Gan S."/>
            <person name="Zhao Y."/>
            <person name="Li J."/>
            <person name="Yi K."/>
            <person name="Feng H."/>
            <person name="Zhu P."/>
            <person name="Li B."/>
            <person name="Liu Q."/>
            <person name="Fairley S."/>
            <person name="Magor K.E."/>
            <person name="Du Z."/>
            <person name="Hu X."/>
            <person name="Goodman L."/>
            <person name="Tafer H."/>
            <person name="Vignal A."/>
            <person name="Lee T."/>
            <person name="Kim K.W."/>
            <person name="Sheng Z."/>
            <person name="An Y."/>
            <person name="Searle S."/>
            <person name="Herrero J."/>
            <person name="Groenen M.A."/>
            <person name="Crooijmans R.P."/>
            <person name="Faraut T."/>
            <person name="Cai Q."/>
            <person name="Webster R.G."/>
            <person name="Aldridge J.R."/>
            <person name="Warren W.C."/>
            <person name="Bartschat S."/>
            <person name="Kehr S."/>
            <person name="Marz M."/>
            <person name="Stadler P.F."/>
            <person name="Smith J."/>
            <person name="Kraus R.H."/>
            <person name="Zhao Y."/>
            <person name="Ren L."/>
            <person name="Fei J."/>
            <person name="Morisson M."/>
            <person name="Kaiser P."/>
            <person name="Griffin D.K."/>
            <person name="Rao M."/>
            <person name="Pitel F."/>
            <person name="Wang J."/>
            <person name="Li N."/>
        </authorList>
    </citation>
    <scope>NUCLEOTIDE SEQUENCE [LARGE SCALE GENOMIC DNA]</scope>
</reference>
<accession>R0JKQ6</accession>
<protein>
    <submittedName>
        <fullName evidence="1">Uncharacterized protein</fullName>
    </submittedName>
</protein>
<evidence type="ECO:0000313" key="2">
    <source>
        <dbReference type="Proteomes" id="UP000296049"/>
    </source>
</evidence>
<organism evidence="1 2">
    <name type="scientific">Anas platyrhynchos</name>
    <name type="common">Mallard</name>
    <name type="synonym">Anas boschas</name>
    <dbReference type="NCBI Taxonomy" id="8839"/>
    <lineage>
        <taxon>Eukaryota</taxon>
        <taxon>Metazoa</taxon>
        <taxon>Chordata</taxon>
        <taxon>Craniata</taxon>
        <taxon>Vertebrata</taxon>
        <taxon>Euteleostomi</taxon>
        <taxon>Archelosauria</taxon>
        <taxon>Archosauria</taxon>
        <taxon>Dinosauria</taxon>
        <taxon>Saurischia</taxon>
        <taxon>Theropoda</taxon>
        <taxon>Coelurosauria</taxon>
        <taxon>Aves</taxon>
        <taxon>Neognathae</taxon>
        <taxon>Galloanserae</taxon>
        <taxon>Anseriformes</taxon>
        <taxon>Anatidae</taxon>
        <taxon>Anatinae</taxon>
        <taxon>Anas</taxon>
    </lineage>
</organism>
<keyword evidence="2" id="KW-1185">Reference proteome</keyword>
<proteinExistence type="predicted"/>
<sequence length="118" mass="13213">MCKEPENYVNSGGTLAGLRNILTLVAQVVNIKQDNCIDRTVCHSTDKSLRAVTVPVADASTSNIRFKYGVLQFVYRSFPLYCFEAVTDENLSETLLDKFGDSLVWNRHALRKSPGRTL</sequence>
<name>R0JKQ6_ANAPL</name>
<dbReference type="AlphaFoldDB" id="R0JKQ6"/>
<gene>
    <name evidence="1" type="ORF">Anapl_03229</name>
</gene>